<proteinExistence type="predicted"/>
<dbReference type="InterPro" id="IPR005149">
    <property type="entry name" value="Tscrpt_reg_PadR_N"/>
</dbReference>
<protein>
    <submittedName>
        <fullName evidence="4">PadR family transcriptional regulator</fullName>
    </submittedName>
</protein>
<accession>A0ABW1X033</accession>
<evidence type="ECO:0000259" key="3">
    <source>
        <dbReference type="Pfam" id="PF10400"/>
    </source>
</evidence>
<evidence type="ECO:0000259" key="2">
    <source>
        <dbReference type="Pfam" id="PF03551"/>
    </source>
</evidence>
<dbReference type="Gene3D" id="1.10.10.10">
    <property type="entry name" value="Winged helix-like DNA-binding domain superfamily/Winged helix DNA-binding domain"/>
    <property type="match status" value="1"/>
</dbReference>
<name>A0ABW1X033_9ACTN</name>
<dbReference type="Pfam" id="PF03551">
    <property type="entry name" value="PadR"/>
    <property type="match status" value="1"/>
</dbReference>
<dbReference type="Proteomes" id="UP001596266">
    <property type="component" value="Unassembled WGS sequence"/>
</dbReference>
<sequence length="209" mass="23682">MSVRQSLLALLGEQPRYGYELKSEFDRRTGNSWPLNIGQVYTTLDRLERDGLVERGDADADGRVIYRITETGRGEVEHWFANPVAMNNPPRNELAIKIAIAVTLDGIDVPTLIQAQRRASMETLQDYTRARRDADRDDLAWQLVIESLIHQCEAEVRWLDHCEAAAVRAARKARGQRSPRASQHTRAARETSTAQHTTSVPSSPERTHR</sequence>
<evidence type="ECO:0000313" key="5">
    <source>
        <dbReference type="Proteomes" id="UP001596266"/>
    </source>
</evidence>
<evidence type="ECO:0000313" key="4">
    <source>
        <dbReference type="EMBL" id="MFC6396863.1"/>
    </source>
</evidence>
<organism evidence="4 5">
    <name type="scientific">Luteococcus sanguinis</name>
    <dbReference type="NCBI Taxonomy" id="174038"/>
    <lineage>
        <taxon>Bacteria</taxon>
        <taxon>Bacillati</taxon>
        <taxon>Actinomycetota</taxon>
        <taxon>Actinomycetes</taxon>
        <taxon>Propionibacteriales</taxon>
        <taxon>Propionibacteriaceae</taxon>
        <taxon>Luteococcus</taxon>
    </lineage>
</organism>
<feature type="compositionally biased region" description="Polar residues" evidence="1">
    <location>
        <begin position="179"/>
        <end position="209"/>
    </location>
</feature>
<gene>
    <name evidence="4" type="ORF">ACFP57_07685</name>
</gene>
<comment type="caution">
    <text evidence="4">The sequence shown here is derived from an EMBL/GenBank/DDBJ whole genome shotgun (WGS) entry which is preliminary data.</text>
</comment>
<feature type="region of interest" description="Disordered" evidence="1">
    <location>
        <begin position="171"/>
        <end position="209"/>
    </location>
</feature>
<dbReference type="SUPFAM" id="SSF46785">
    <property type="entry name" value="Winged helix' DNA-binding domain"/>
    <property type="match status" value="1"/>
</dbReference>
<evidence type="ECO:0000256" key="1">
    <source>
        <dbReference type="SAM" id="MobiDB-lite"/>
    </source>
</evidence>
<dbReference type="PANTHER" id="PTHR43252:SF6">
    <property type="entry name" value="NEGATIVE TRANSCRIPTION REGULATOR PADR"/>
    <property type="match status" value="1"/>
</dbReference>
<feature type="domain" description="Transcription regulator PadR N-terminal" evidence="2">
    <location>
        <begin position="7"/>
        <end position="77"/>
    </location>
</feature>
<dbReference type="RefSeq" id="WP_343884136.1">
    <property type="nucleotide sequence ID" value="NZ_BAAAKI010000001.1"/>
</dbReference>
<dbReference type="EMBL" id="JBHSUA010000015">
    <property type="protein sequence ID" value="MFC6396863.1"/>
    <property type="molecule type" value="Genomic_DNA"/>
</dbReference>
<reference evidence="5" key="1">
    <citation type="journal article" date="2019" name="Int. J. Syst. Evol. Microbiol.">
        <title>The Global Catalogue of Microorganisms (GCM) 10K type strain sequencing project: providing services to taxonomists for standard genome sequencing and annotation.</title>
        <authorList>
            <consortium name="The Broad Institute Genomics Platform"/>
            <consortium name="The Broad Institute Genome Sequencing Center for Infectious Disease"/>
            <person name="Wu L."/>
            <person name="Ma J."/>
        </authorList>
    </citation>
    <scope>NUCLEOTIDE SEQUENCE [LARGE SCALE GENOMIC DNA]</scope>
    <source>
        <strain evidence="5">CGMCC 1.15277</strain>
    </source>
</reference>
<feature type="domain" description="Transcription regulator PadR C-terminal" evidence="3">
    <location>
        <begin position="91"/>
        <end position="165"/>
    </location>
</feature>
<dbReference type="Pfam" id="PF10400">
    <property type="entry name" value="Vir_act_alpha_C"/>
    <property type="match status" value="1"/>
</dbReference>
<dbReference type="InterPro" id="IPR018309">
    <property type="entry name" value="Tscrpt_reg_PadR_C"/>
</dbReference>
<dbReference type="InterPro" id="IPR036388">
    <property type="entry name" value="WH-like_DNA-bd_sf"/>
</dbReference>
<dbReference type="InterPro" id="IPR036390">
    <property type="entry name" value="WH_DNA-bd_sf"/>
</dbReference>
<dbReference type="PANTHER" id="PTHR43252">
    <property type="entry name" value="TRANSCRIPTIONAL REGULATOR YQJI"/>
    <property type="match status" value="1"/>
</dbReference>
<keyword evidence="5" id="KW-1185">Reference proteome</keyword>